<dbReference type="PIRSF" id="PIRSF036407">
    <property type="entry name" value="Selenphspht_syn"/>
    <property type="match status" value="1"/>
</dbReference>
<dbReference type="InterPro" id="IPR004536">
    <property type="entry name" value="SPS/SelD"/>
</dbReference>
<proteinExistence type="inferred from homology"/>
<evidence type="ECO:0000256" key="8">
    <source>
        <dbReference type="ARBA" id="ARBA00023266"/>
    </source>
</evidence>
<evidence type="ECO:0000256" key="9">
    <source>
        <dbReference type="HAMAP-Rule" id="MF_00625"/>
    </source>
</evidence>
<evidence type="ECO:0000256" key="5">
    <source>
        <dbReference type="ARBA" id="ARBA00022777"/>
    </source>
</evidence>
<dbReference type="Gene3D" id="3.30.1330.10">
    <property type="entry name" value="PurM-like, N-terminal domain"/>
    <property type="match status" value="1"/>
</dbReference>
<dbReference type="GO" id="GO:0004756">
    <property type="term" value="F:selenide, water dikinase activity"/>
    <property type="evidence" value="ECO:0007669"/>
    <property type="project" value="UniProtKB-UniRule"/>
</dbReference>
<evidence type="ECO:0000256" key="1">
    <source>
        <dbReference type="ARBA" id="ARBA00008026"/>
    </source>
</evidence>
<dbReference type="EMBL" id="FWEV01000020">
    <property type="protein sequence ID" value="SLM27851.1"/>
    <property type="molecule type" value="Genomic_DNA"/>
</dbReference>
<accession>A0A1W1H5U0</accession>
<organism evidence="12 13">
    <name type="scientific">Desulfamplus magnetovallimortis</name>
    <dbReference type="NCBI Taxonomy" id="1246637"/>
    <lineage>
        <taxon>Bacteria</taxon>
        <taxon>Pseudomonadati</taxon>
        <taxon>Thermodesulfobacteriota</taxon>
        <taxon>Desulfobacteria</taxon>
        <taxon>Desulfobacterales</taxon>
        <taxon>Desulfobacteraceae</taxon>
        <taxon>Desulfamplus</taxon>
    </lineage>
</organism>
<comment type="catalytic activity">
    <reaction evidence="9">
        <text>hydrogenselenide + ATP + H2O = selenophosphate + AMP + phosphate + 2 H(+)</text>
        <dbReference type="Rhea" id="RHEA:18737"/>
        <dbReference type="ChEBI" id="CHEBI:15377"/>
        <dbReference type="ChEBI" id="CHEBI:15378"/>
        <dbReference type="ChEBI" id="CHEBI:16144"/>
        <dbReference type="ChEBI" id="CHEBI:29317"/>
        <dbReference type="ChEBI" id="CHEBI:30616"/>
        <dbReference type="ChEBI" id="CHEBI:43474"/>
        <dbReference type="ChEBI" id="CHEBI:456215"/>
        <dbReference type="EC" id="2.7.9.3"/>
    </reaction>
</comment>
<evidence type="ECO:0000313" key="13">
    <source>
        <dbReference type="Proteomes" id="UP000191931"/>
    </source>
</evidence>
<dbReference type="NCBIfam" id="TIGR00476">
    <property type="entry name" value="selD"/>
    <property type="match status" value="1"/>
</dbReference>
<dbReference type="GO" id="GO:0005737">
    <property type="term" value="C:cytoplasm"/>
    <property type="evidence" value="ECO:0007669"/>
    <property type="project" value="TreeGrafter"/>
</dbReference>
<dbReference type="InterPro" id="IPR010918">
    <property type="entry name" value="PurM-like_C_dom"/>
</dbReference>
<feature type="binding site" evidence="9">
    <location>
        <begin position="109"/>
        <end position="111"/>
    </location>
    <ligand>
        <name>ATP</name>
        <dbReference type="ChEBI" id="CHEBI:30616"/>
        <note>ligand shared between dimeric partners</note>
    </ligand>
</feature>
<feature type="domain" description="PurM-like N-terminal" evidence="10">
    <location>
        <begin position="20"/>
        <end position="127"/>
    </location>
</feature>
<keyword evidence="13" id="KW-1185">Reference proteome</keyword>
<feature type="domain" description="PurM-like C-terminal" evidence="11">
    <location>
        <begin position="140"/>
        <end position="316"/>
    </location>
</feature>
<keyword evidence="5 9" id="KW-0418">Kinase</keyword>
<dbReference type="EC" id="2.7.9.3" evidence="9"/>
<dbReference type="GO" id="GO:0000287">
    <property type="term" value="F:magnesium ion binding"/>
    <property type="evidence" value="ECO:0007669"/>
    <property type="project" value="UniProtKB-UniRule"/>
</dbReference>
<dbReference type="SUPFAM" id="SSF55326">
    <property type="entry name" value="PurM N-terminal domain-like"/>
    <property type="match status" value="1"/>
</dbReference>
<dbReference type="Pfam" id="PF00586">
    <property type="entry name" value="AIRS"/>
    <property type="match status" value="1"/>
</dbReference>
<dbReference type="InterPro" id="IPR023061">
    <property type="entry name" value="SelD_I"/>
</dbReference>
<evidence type="ECO:0000256" key="2">
    <source>
        <dbReference type="ARBA" id="ARBA00022679"/>
    </source>
</evidence>
<evidence type="ECO:0000256" key="3">
    <source>
        <dbReference type="ARBA" id="ARBA00022723"/>
    </source>
</evidence>
<gene>
    <name evidence="9 12" type="primary">selD</name>
    <name evidence="12" type="ORF">MTBBW1_1160001</name>
</gene>
<comment type="similarity">
    <text evidence="1 9">Belongs to the selenophosphate synthase 1 family. Class I subfamily.</text>
</comment>
<evidence type="ECO:0000256" key="4">
    <source>
        <dbReference type="ARBA" id="ARBA00022741"/>
    </source>
</evidence>
<dbReference type="NCBIfam" id="NF002098">
    <property type="entry name" value="PRK00943.1"/>
    <property type="match status" value="1"/>
</dbReference>
<keyword evidence="4 9" id="KW-0547">Nucleotide-binding</keyword>
<reference evidence="12 13" key="1">
    <citation type="submission" date="2017-03" db="EMBL/GenBank/DDBJ databases">
        <authorList>
            <person name="Afonso C.L."/>
            <person name="Miller P.J."/>
            <person name="Scott M.A."/>
            <person name="Spackman E."/>
            <person name="Goraichik I."/>
            <person name="Dimitrov K.M."/>
            <person name="Suarez D.L."/>
            <person name="Swayne D.E."/>
        </authorList>
    </citation>
    <scope>NUCLEOTIDE SEQUENCE [LARGE SCALE GENOMIC DNA]</scope>
    <source>
        <strain evidence="12">PRJEB14757</strain>
    </source>
</reference>
<dbReference type="PANTHER" id="PTHR10256">
    <property type="entry name" value="SELENIDE, WATER DIKINASE"/>
    <property type="match status" value="1"/>
</dbReference>
<feature type="binding site" evidence="9">
    <location>
        <position position="61"/>
    </location>
    <ligand>
        <name>Mg(2+)</name>
        <dbReference type="ChEBI" id="CHEBI:18420"/>
    </ligand>
</feature>
<name>A0A1W1H5U0_9BACT</name>
<feature type="binding site" description="in other chain" evidence="9">
    <location>
        <position position="61"/>
    </location>
    <ligand>
        <name>ATP</name>
        <dbReference type="ChEBI" id="CHEBI:30616"/>
        <note>ligand shared between dimeric partners</note>
    </ligand>
</feature>
<evidence type="ECO:0000259" key="11">
    <source>
        <dbReference type="Pfam" id="PF02769"/>
    </source>
</evidence>
<keyword evidence="6 9" id="KW-0067">ATP-binding</keyword>
<comment type="function">
    <text evidence="9">Synthesizes selenophosphate from selenide and ATP.</text>
</comment>
<dbReference type="GO" id="GO:0016260">
    <property type="term" value="P:selenocysteine biosynthetic process"/>
    <property type="evidence" value="ECO:0007669"/>
    <property type="project" value="InterPro"/>
</dbReference>
<comment type="caution">
    <text evidence="9">Lacks conserved residue(s) required for the propagation of feature annotation.</text>
</comment>
<dbReference type="InterPro" id="IPR036921">
    <property type="entry name" value="PurM-like_N_sf"/>
</dbReference>
<evidence type="ECO:0000256" key="6">
    <source>
        <dbReference type="ARBA" id="ARBA00022840"/>
    </source>
</evidence>
<dbReference type="InterPro" id="IPR036676">
    <property type="entry name" value="PurM-like_C_sf"/>
</dbReference>
<keyword evidence="8 9" id="KW-0711">Selenium</keyword>
<dbReference type="AlphaFoldDB" id="A0A1W1H5U0"/>
<feature type="binding site" description="in other chain" evidence="9">
    <location>
        <begin position="18"/>
        <end position="20"/>
    </location>
    <ligand>
        <name>ATP</name>
        <dbReference type="ChEBI" id="CHEBI:30616"/>
        <note>ligand shared between dimeric partners</note>
    </ligand>
</feature>
<keyword evidence="3 9" id="KW-0479">Metal-binding</keyword>
<feature type="binding site" description="in other chain" evidence="9">
    <location>
        <position position="38"/>
    </location>
    <ligand>
        <name>ATP</name>
        <dbReference type="ChEBI" id="CHEBI:30616"/>
        <note>ligand shared between dimeric partners</note>
    </ligand>
</feature>
<dbReference type="GO" id="GO:0005524">
    <property type="term" value="F:ATP binding"/>
    <property type="evidence" value="ECO:0007669"/>
    <property type="project" value="UniProtKB-UniRule"/>
</dbReference>
<dbReference type="PANTHER" id="PTHR10256:SF0">
    <property type="entry name" value="INACTIVE SELENIDE, WATER DIKINASE-LIKE PROTEIN-RELATED"/>
    <property type="match status" value="1"/>
</dbReference>
<evidence type="ECO:0000256" key="7">
    <source>
        <dbReference type="ARBA" id="ARBA00022842"/>
    </source>
</evidence>
<evidence type="ECO:0000259" key="10">
    <source>
        <dbReference type="Pfam" id="PF00586"/>
    </source>
</evidence>
<dbReference type="InterPro" id="IPR016188">
    <property type="entry name" value="PurM-like_N"/>
</dbReference>
<keyword evidence="7 9" id="KW-0460">Magnesium</keyword>
<dbReference type="STRING" id="1246637.MTBBW1_1160001"/>
<evidence type="ECO:0000313" key="12">
    <source>
        <dbReference type="EMBL" id="SLM27851.1"/>
    </source>
</evidence>
<dbReference type="Pfam" id="PF02769">
    <property type="entry name" value="AIRS_C"/>
    <property type="match status" value="1"/>
</dbReference>
<protein>
    <recommendedName>
        <fullName evidence="9">Selenide, water dikinase</fullName>
        <ecNumber evidence="9">2.7.9.3</ecNumber>
    </recommendedName>
    <alternativeName>
        <fullName evidence="9">Selenium donor protein</fullName>
    </alternativeName>
    <alternativeName>
        <fullName evidence="9">Selenophosphate synthase</fullName>
    </alternativeName>
</protein>
<dbReference type="Gene3D" id="3.90.650.10">
    <property type="entry name" value="PurM-like C-terminal domain"/>
    <property type="match status" value="1"/>
</dbReference>
<dbReference type="Proteomes" id="UP000191931">
    <property type="component" value="Unassembled WGS sequence"/>
</dbReference>
<dbReference type="CDD" id="cd02195">
    <property type="entry name" value="SelD"/>
    <property type="match status" value="1"/>
</dbReference>
<comment type="cofactor">
    <cofactor evidence="9">
        <name>Mg(2+)</name>
        <dbReference type="ChEBI" id="CHEBI:18420"/>
    </cofactor>
    <text evidence="9">Binds 1 Mg(2+) ion per monomer.</text>
</comment>
<feature type="binding site" evidence="9">
    <location>
        <position position="197"/>
    </location>
    <ligand>
        <name>Mg(2+)</name>
        <dbReference type="ChEBI" id="CHEBI:18420"/>
    </ligand>
</feature>
<dbReference type="HAMAP" id="MF_00625">
    <property type="entry name" value="SelD"/>
    <property type="match status" value="1"/>
</dbReference>
<feature type="binding site" evidence="9">
    <location>
        <position position="21"/>
    </location>
    <ligand>
        <name>Mg(2+)</name>
        <dbReference type="ChEBI" id="CHEBI:18420"/>
    </ligand>
</feature>
<sequence>MCGLEFPVDENVLVGLGTADDAGVYRVSDELALIQTVDFFTPIVDDPFMFGQIAAANALSDVYAMGGVPKTAMNLVAFPLQKLGKDVLRDVLRGGIVKLKESGTVLVGGHSIEDDEFKYGLSVTGFVHPKKILKNQGLRHGDCIILTKPLGTGIINTAIKGGLPSASAIDAAVKAMAALNSHAAQAMTFFSISACTDVTGFGLLGHLAEMVAGTDTGVTVYSDNIPMLPETEEFASMGLVPAGAHRNREFRKNMVDFAPDFSPVIRDILFDPQTSGGLLMGCPANESESMIKMLEDKGVIGAAIIGVVHDHHPGRIAVKNG</sequence>
<dbReference type="SUPFAM" id="SSF56042">
    <property type="entry name" value="PurM C-terminal domain-like"/>
    <property type="match status" value="1"/>
</dbReference>
<comment type="subunit">
    <text evidence="9">Homodimer.</text>
</comment>
<keyword evidence="2 9" id="KW-0808">Transferase</keyword>